<comment type="caution">
    <text evidence="1">The sequence shown here is derived from an EMBL/GenBank/DDBJ whole genome shotgun (WGS) entry which is preliminary data.</text>
</comment>
<proteinExistence type="predicted"/>
<accession>A0AAN5D5T3</accession>
<dbReference type="EMBL" id="BTRK01000006">
    <property type="protein sequence ID" value="GMR56552.1"/>
    <property type="molecule type" value="Genomic_DNA"/>
</dbReference>
<evidence type="ECO:0000313" key="2">
    <source>
        <dbReference type="Proteomes" id="UP001328107"/>
    </source>
</evidence>
<dbReference type="Proteomes" id="UP001328107">
    <property type="component" value="Unassembled WGS sequence"/>
</dbReference>
<keyword evidence="2" id="KW-1185">Reference proteome</keyword>
<protein>
    <submittedName>
        <fullName evidence="1">Uncharacterized protein</fullName>
    </submittedName>
</protein>
<reference evidence="2" key="1">
    <citation type="submission" date="2022-10" db="EMBL/GenBank/DDBJ databases">
        <title>Genome assembly of Pristionchus species.</title>
        <authorList>
            <person name="Yoshida K."/>
            <person name="Sommer R.J."/>
        </authorList>
    </citation>
    <scope>NUCLEOTIDE SEQUENCE [LARGE SCALE GENOMIC DNA]</scope>
    <source>
        <strain evidence="2">RS5460</strain>
    </source>
</reference>
<dbReference type="AlphaFoldDB" id="A0AAN5D5T3"/>
<name>A0AAN5D5T3_9BILA</name>
<gene>
    <name evidence="1" type="ORF">PMAYCL1PPCAC_26747</name>
</gene>
<feature type="non-terminal residue" evidence="1">
    <location>
        <position position="84"/>
    </location>
</feature>
<organism evidence="1 2">
    <name type="scientific">Pristionchus mayeri</name>
    <dbReference type="NCBI Taxonomy" id="1317129"/>
    <lineage>
        <taxon>Eukaryota</taxon>
        <taxon>Metazoa</taxon>
        <taxon>Ecdysozoa</taxon>
        <taxon>Nematoda</taxon>
        <taxon>Chromadorea</taxon>
        <taxon>Rhabditida</taxon>
        <taxon>Rhabditina</taxon>
        <taxon>Diplogasteromorpha</taxon>
        <taxon>Diplogasteroidea</taxon>
        <taxon>Neodiplogasteridae</taxon>
        <taxon>Pristionchus</taxon>
    </lineage>
</organism>
<sequence>MKISSQKLFSQGMHPLGMMLLAGAALVFLSPGTFRNNIGILNPFTLMDGASAVAKDIVNQDTCNTEGFIAQLVAGKIFAIAPTA</sequence>
<evidence type="ECO:0000313" key="1">
    <source>
        <dbReference type="EMBL" id="GMR56552.1"/>
    </source>
</evidence>